<accession>A0ABU3ZZ23</accession>
<evidence type="ECO:0000313" key="2">
    <source>
        <dbReference type="Proteomes" id="UP001185984"/>
    </source>
</evidence>
<dbReference type="RefSeq" id="WP_317517438.1">
    <property type="nucleotide sequence ID" value="NZ_JAPTHD010000006.1"/>
</dbReference>
<organism evidence="1 2">
    <name type="scientific">Sphingobium naphthae</name>
    <dbReference type="NCBI Taxonomy" id="1886786"/>
    <lineage>
        <taxon>Bacteria</taxon>
        <taxon>Pseudomonadati</taxon>
        <taxon>Pseudomonadota</taxon>
        <taxon>Alphaproteobacteria</taxon>
        <taxon>Sphingomonadales</taxon>
        <taxon>Sphingomonadaceae</taxon>
        <taxon>Sphingobium</taxon>
    </lineage>
</organism>
<keyword evidence="2" id="KW-1185">Reference proteome</keyword>
<proteinExistence type="predicted"/>
<dbReference type="Proteomes" id="UP001185984">
    <property type="component" value="Unassembled WGS sequence"/>
</dbReference>
<comment type="caution">
    <text evidence="1">The sequence shown here is derived from an EMBL/GenBank/DDBJ whole genome shotgun (WGS) entry which is preliminary data.</text>
</comment>
<gene>
    <name evidence="1" type="ORF">O0R41_14340</name>
</gene>
<evidence type="ECO:0000313" key="1">
    <source>
        <dbReference type="EMBL" id="MDV5824781.1"/>
    </source>
</evidence>
<name>A0ABU3ZZ23_9SPHN</name>
<sequence>MFGIGSFNPISLLATSMLGPIGGVVAQLAQQVFSQMGQQILQQFGDKLGLPQGIIDMAQSQFAGSIGDFQGAASNVDEALDQFGAGVGASPSDIAQAQNGVQQMMMQFIEEMSQSEEFKDAKASGGKGKVAGSSAGSTGAPGWLMAMAQALGEELDRLGQDMQTRAESLKGDDASASAEFGVVSQQFSMLMNATNNAIKTIGEAMSNTARKQ</sequence>
<protein>
    <submittedName>
        <fullName evidence="1">Uncharacterized protein</fullName>
    </submittedName>
</protein>
<reference evidence="2" key="1">
    <citation type="journal article" date="2022" name="J Environ Chem Eng">
        <title>Biodegradation of petroleum oil using a constructed nonpathogenic and heavy metal-tolerant bacterial consortium isolated from marine sponges.</title>
        <authorList>
            <person name="Dechsakulwatana C."/>
            <person name="Rungsihiranrut A."/>
            <person name="Muangchinda C."/>
            <person name="Ningthoujam R."/>
            <person name="Klankeo P."/>
            <person name="Pinyakong O."/>
        </authorList>
    </citation>
    <scope>NUCLEOTIDE SEQUENCE [LARGE SCALE GENOMIC DNA]</scope>
    <source>
        <strain evidence="2">MO2-4</strain>
    </source>
</reference>
<dbReference type="EMBL" id="JAPTHD010000006">
    <property type="protein sequence ID" value="MDV5824781.1"/>
    <property type="molecule type" value="Genomic_DNA"/>
</dbReference>